<protein>
    <submittedName>
        <fullName evidence="1">Uncharacterized protein</fullName>
    </submittedName>
</protein>
<comment type="caution">
    <text evidence="1">The sequence shown here is derived from an EMBL/GenBank/DDBJ whole genome shotgun (WGS) entry which is preliminary data.</text>
</comment>
<dbReference type="Proteomes" id="UP000268004">
    <property type="component" value="Unassembled WGS sequence"/>
</dbReference>
<dbReference type="AlphaFoldDB" id="A0A3M4YSB0"/>
<dbReference type="AntiFam" id="ANF00077">
    <property type="entry name" value="Shadow ORF (opposite AtoC)"/>
</dbReference>
<evidence type="ECO:0000313" key="1">
    <source>
        <dbReference type="EMBL" id="RMR91538.1"/>
    </source>
</evidence>
<gene>
    <name evidence="1" type="ORF">ALP78_05388</name>
</gene>
<evidence type="ECO:0000313" key="2">
    <source>
        <dbReference type="Proteomes" id="UP000268004"/>
    </source>
</evidence>
<name>A0A3M4YSB0_9PSED</name>
<sequence>MAHARGIGVMFEQHQRIFTPFAQRRDAQRGHVQSVIQVCPEAALIGRVTQIFLGRGDDADVQRDLLIAAHSLDHAFLQQAQQLDLHVQAHAFDFIEEQRAAVGKLELADTPLLRAGKGPWLVAEQLAFHHRFSQRAGVDRHERAAAAVGQIVQRAGDHFFACAGFAEDQHVGSRPGQCADLFAQTQDRRRLTDQACAQLLAITQGQAQAAVIQHQTAQRQSAAHAVEHGVAGEGLFQKVVGPGAHGLYRQRYIAMPGDQQHRQVGVLRVKLVEQFQAVHALHANIADHHARPVAADAFGQPGRFGQRQNVQASQVQRLAQGLTQVRIVVDQHHLNLAVDGCVRTHAERSSGG</sequence>
<reference evidence="1 2" key="1">
    <citation type="submission" date="2018-08" db="EMBL/GenBank/DDBJ databases">
        <title>Recombination of ecologically and evolutionarily significant loci maintains genetic cohesion in the Pseudomonas syringae species complex.</title>
        <authorList>
            <person name="Dillon M."/>
            <person name="Thakur S."/>
            <person name="Almeida R.N.D."/>
            <person name="Weir B.S."/>
            <person name="Guttman D.S."/>
        </authorList>
    </citation>
    <scope>NUCLEOTIDE SEQUENCE [LARGE SCALE GENOMIC DNA]</scope>
    <source>
        <strain evidence="1 2">ICMP 4996</strain>
    </source>
</reference>
<dbReference type="AntiFam" id="ANF00203">
    <property type="entry name" value="Shadow ORF (opposite algB)"/>
</dbReference>
<proteinExistence type="predicted"/>
<accession>A0A3M4YSB0</accession>
<dbReference type="EMBL" id="RBSD01000032">
    <property type="protein sequence ID" value="RMR91538.1"/>
    <property type="molecule type" value="Genomic_DNA"/>
</dbReference>
<organism evidence="1 2">
    <name type="scientific">Pseudomonas coronafaciens pv. striafaciens</name>
    <dbReference type="NCBI Taxonomy" id="235276"/>
    <lineage>
        <taxon>Bacteria</taxon>
        <taxon>Pseudomonadati</taxon>
        <taxon>Pseudomonadota</taxon>
        <taxon>Gammaproteobacteria</taxon>
        <taxon>Pseudomonadales</taxon>
        <taxon>Pseudomonadaceae</taxon>
        <taxon>Pseudomonas</taxon>
        <taxon>Pseudomonas coronafaciens</taxon>
    </lineage>
</organism>